<gene>
    <name evidence="4" type="ORF">METZ01_LOCUS273986</name>
</gene>
<dbReference type="PROSITE" id="PS51747">
    <property type="entry name" value="CYT_DCMP_DEAMINASES_2"/>
    <property type="match status" value="1"/>
</dbReference>
<dbReference type="PANTHER" id="PTHR11079:SF162">
    <property type="entry name" value="RIBOFLAVIN BIOSYNTHESIS PROTEIN PYRD, CHLOROPLASTIC"/>
    <property type="match status" value="1"/>
</dbReference>
<name>A0A382KCL6_9ZZZZ</name>
<dbReference type="GO" id="GO:0008835">
    <property type="term" value="F:diaminohydroxyphosphoribosylaminopyrimidine deaminase activity"/>
    <property type="evidence" value="ECO:0007669"/>
    <property type="project" value="TreeGrafter"/>
</dbReference>
<reference evidence="4" key="1">
    <citation type="submission" date="2018-05" db="EMBL/GenBank/DDBJ databases">
        <authorList>
            <person name="Lanie J.A."/>
            <person name="Ng W.-L."/>
            <person name="Kazmierczak K.M."/>
            <person name="Andrzejewski T.M."/>
            <person name="Davidsen T.M."/>
            <person name="Wayne K.J."/>
            <person name="Tettelin H."/>
            <person name="Glass J.I."/>
            <person name="Rusch D."/>
            <person name="Podicherti R."/>
            <person name="Tsui H.-C.T."/>
            <person name="Winkler M.E."/>
        </authorList>
    </citation>
    <scope>NUCLEOTIDE SEQUENCE</scope>
</reference>
<dbReference type="PANTHER" id="PTHR11079">
    <property type="entry name" value="CYTOSINE DEAMINASE FAMILY MEMBER"/>
    <property type="match status" value="1"/>
</dbReference>
<organism evidence="4">
    <name type="scientific">marine metagenome</name>
    <dbReference type="NCBI Taxonomy" id="408172"/>
    <lineage>
        <taxon>unclassified sequences</taxon>
        <taxon>metagenomes</taxon>
        <taxon>ecological metagenomes</taxon>
    </lineage>
</organism>
<evidence type="ECO:0000259" key="3">
    <source>
        <dbReference type="PROSITE" id="PS51747"/>
    </source>
</evidence>
<accession>A0A382KCL6</accession>
<dbReference type="InterPro" id="IPR002125">
    <property type="entry name" value="CMP_dCMP_dom"/>
</dbReference>
<evidence type="ECO:0000256" key="2">
    <source>
        <dbReference type="ARBA" id="ARBA00022833"/>
    </source>
</evidence>
<dbReference type="EMBL" id="UINC01079283">
    <property type="protein sequence ID" value="SVC21132.1"/>
    <property type="molecule type" value="Genomic_DNA"/>
</dbReference>
<feature type="domain" description="CMP/dCMP-type deaminase" evidence="3">
    <location>
        <begin position="1"/>
        <end position="96"/>
    </location>
</feature>
<sequence length="96" mass="9906">MRRALRLAARGRGRVSPNPMVGAVIVDDAGQIVGEGYHHEIGGPHAEAHALLAAGDRARGATLYCTLEPCTVDGRTPPCASAVVAAGIRRLVCALP</sequence>
<dbReference type="InterPro" id="IPR016192">
    <property type="entry name" value="APOBEC/CMP_deaminase_Zn-bd"/>
</dbReference>
<dbReference type="GO" id="GO:0008270">
    <property type="term" value="F:zinc ion binding"/>
    <property type="evidence" value="ECO:0007669"/>
    <property type="project" value="InterPro"/>
</dbReference>
<protein>
    <recommendedName>
        <fullName evidence="3">CMP/dCMP-type deaminase domain-containing protein</fullName>
    </recommendedName>
</protein>
<dbReference type="InterPro" id="IPR016193">
    <property type="entry name" value="Cytidine_deaminase-like"/>
</dbReference>
<keyword evidence="1" id="KW-0479">Metal-binding</keyword>
<keyword evidence="2" id="KW-0862">Zinc</keyword>
<dbReference type="PROSITE" id="PS00903">
    <property type="entry name" value="CYT_DCMP_DEAMINASES_1"/>
    <property type="match status" value="1"/>
</dbReference>
<dbReference type="SUPFAM" id="SSF53927">
    <property type="entry name" value="Cytidine deaminase-like"/>
    <property type="match status" value="1"/>
</dbReference>
<dbReference type="Pfam" id="PF00383">
    <property type="entry name" value="dCMP_cyt_deam_1"/>
    <property type="match status" value="1"/>
</dbReference>
<dbReference type="AlphaFoldDB" id="A0A382KCL6"/>
<proteinExistence type="predicted"/>
<dbReference type="Gene3D" id="3.40.140.10">
    <property type="entry name" value="Cytidine Deaminase, domain 2"/>
    <property type="match status" value="1"/>
</dbReference>
<feature type="non-terminal residue" evidence="4">
    <location>
        <position position="96"/>
    </location>
</feature>
<evidence type="ECO:0000256" key="1">
    <source>
        <dbReference type="ARBA" id="ARBA00022723"/>
    </source>
</evidence>
<evidence type="ECO:0000313" key="4">
    <source>
        <dbReference type="EMBL" id="SVC21132.1"/>
    </source>
</evidence>